<dbReference type="RefSeq" id="WP_113950601.1">
    <property type="nucleotide sequence ID" value="NZ_QNQU01000019.1"/>
</dbReference>
<organism evidence="3 4">
    <name type="scientific">Pedobacter miscanthi</name>
    <dbReference type="NCBI Taxonomy" id="2259170"/>
    <lineage>
        <taxon>Bacteria</taxon>
        <taxon>Pseudomonadati</taxon>
        <taxon>Bacteroidota</taxon>
        <taxon>Sphingobacteriia</taxon>
        <taxon>Sphingobacteriales</taxon>
        <taxon>Sphingobacteriaceae</taxon>
        <taxon>Pedobacter</taxon>
    </lineage>
</organism>
<name>A0A366KQ37_9SPHI</name>
<evidence type="ECO:0000313" key="4">
    <source>
        <dbReference type="Proteomes" id="UP000252081"/>
    </source>
</evidence>
<dbReference type="Pfam" id="PF10543">
    <property type="entry name" value="ORF6N"/>
    <property type="match status" value="1"/>
</dbReference>
<gene>
    <name evidence="3" type="ORF">DRW42_19950</name>
</gene>
<feature type="region of interest" description="Disordered" evidence="1">
    <location>
        <begin position="73"/>
        <end position="110"/>
    </location>
</feature>
<comment type="caution">
    <text evidence="3">The sequence shown here is derived from an EMBL/GenBank/DDBJ whole genome shotgun (WGS) entry which is preliminary data.</text>
</comment>
<feature type="domain" description="KilA-N DNA-binding" evidence="2">
    <location>
        <begin position="8"/>
        <end position="69"/>
    </location>
</feature>
<keyword evidence="4" id="KW-1185">Reference proteome</keyword>
<accession>A0A366KQ37</accession>
<evidence type="ECO:0000259" key="2">
    <source>
        <dbReference type="Pfam" id="PF10543"/>
    </source>
</evidence>
<dbReference type="OrthoDB" id="9816206at2"/>
<protein>
    <recommendedName>
        <fullName evidence="2">KilA-N DNA-binding domain-containing protein</fullName>
    </recommendedName>
</protein>
<proteinExistence type="predicted"/>
<dbReference type="AlphaFoldDB" id="A0A366KQ37"/>
<sequence length="110" mass="12861">MEIQTLKSKIYYVRGLNVLFDFDLSELYETETRILKQAVNRNIDRFPEDFMFQITKAEWQEVITNCDNLPATAKFSRSNRPSSRPEHSGAERSISRQISRLRCARNDGNS</sequence>
<evidence type="ECO:0000256" key="1">
    <source>
        <dbReference type="SAM" id="MobiDB-lite"/>
    </source>
</evidence>
<dbReference type="Proteomes" id="UP000252081">
    <property type="component" value="Unassembled WGS sequence"/>
</dbReference>
<dbReference type="EMBL" id="QNQU01000019">
    <property type="protein sequence ID" value="RBQ03771.1"/>
    <property type="molecule type" value="Genomic_DNA"/>
</dbReference>
<feature type="compositionally biased region" description="Basic and acidic residues" evidence="1">
    <location>
        <begin position="83"/>
        <end position="94"/>
    </location>
</feature>
<evidence type="ECO:0000313" key="3">
    <source>
        <dbReference type="EMBL" id="RBQ03771.1"/>
    </source>
</evidence>
<dbReference type="InterPro" id="IPR018873">
    <property type="entry name" value="KilA-N_DNA-bd_domain"/>
</dbReference>
<reference evidence="3 4" key="1">
    <citation type="submission" date="2018-07" db="EMBL/GenBank/DDBJ databases">
        <title>A draft genome of a endophytic bacteria, a new species of Pedobacter.</title>
        <authorList>
            <person name="Zhang Z.D."/>
            <person name="Chen Z.J."/>
        </authorList>
    </citation>
    <scope>NUCLEOTIDE SEQUENCE [LARGE SCALE GENOMIC DNA]</scope>
    <source>
        <strain evidence="3 4">RS10</strain>
    </source>
</reference>